<dbReference type="GO" id="GO:0003887">
    <property type="term" value="F:DNA-directed DNA polymerase activity"/>
    <property type="evidence" value="ECO:0007669"/>
    <property type="project" value="UniProtKB-EC"/>
</dbReference>
<dbReference type="Gene3D" id="1.10.8.60">
    <property type="match status" value="1"/>
</dbReference>
<dbReference type="NCBIfam" id="TIGR01128">
    <property type="entry name" value="holA"/>
    <property type="match status" value="1"/>
</dbReference>
<evidence type="ECO:0000256" key="4">
    <source>
        <dbReference type="ARBA" id="ARBA00022695"/>
    </source>
</evidence>
<dbReference type="EMBL" id="JAULBC010000004">
    <property type="protein sequence ID" value="MEX6688734.1"/>
    <property type="molecule type" value="Genomic_DNA"/>
</dbReference>
<evidence type="ECO:0000256" key="8">
    <source>
        <dbReference type="ARBA" id="ARBA00049244"/>
    </source>
</evidence>
<evidence type="ECO:0000256" key="1">
    <source>
        <dbReference type="ARBA" id="ARBA00012417"/>
    </source>
</evidence>
<organism evidence="10 11">
    <name type="scientific">Danxiaibacter flavus</name>
    <dbReference type="NCBI Taxonomy" id="3049108"/>
    <lineage>
        <taxon>Bacteria</taxon>
        <taxon>Pseudomonadati</taxon>
        <taxon>Bacteroidota</taxon>
        <taxon>Chitinophagia</taxon>
        <taxon>Chitinophagales</taxon>
        <taxon>Chitinophagaceae</taxon>
        <taxon>Danxiaibacter</taxon>
    </lineage>
</organism>
<dbReference type="Pfam" id="PF06144">
    <property type="entry name" value="DNA_pol3_delta"/>
    <property type="match status" value="1"/>
</dbReference>
<comment type="caution">
    <text evidence="10">The sequence shown here is derived from an EMBL/GenBank/DDBJ whole genome shotgun (WGS) entry which is preliminary data.</text>
</comment>
<keyword evidence="6" id="KW-0239">DNA-directed DNA polymerase</keyword>
<accession>A0ABV3ZFR8</accession>
<dbReference type="CDD" id="cd18138">
    <property type="entry name" value="HLD_clamp_pol_III_delta"/>
    <property type="match status" value="1"/>
</dbReference>
<keyword evidence="3 10" id="KW-0808">Transferase</keyword>
<protein>
    <recommendedName>
        <fullName evidence="2">DNA polymerase III subunit delta</fullName>
        <ecNumber evidence="1">2.7.7.7</ecNumber>
    </recommendedName>
</protein>
<dbReference type="Gene3D" id="3.40.50.300">
    <property type="entry name" value="P-loop containing nucleotide triphosphate hydrolases"/>
    <property type="match status" value="1"/>
</dbReference>
<keyword evidence="5" id="KW-0235">DNA replication</keyword>
<sequence>MSAEKILADWKKQSFKPVYWLEGEESYFIDRVVDYAEHHILSESEAGFNLTVFYGRDADWASVVNACRRYPMFAERQVVLLKEAQQMRDIEKLEPYIENPQPSTVFVVSYKEKKLDARTKFAKQVQKHGEMLTTKKLYDNQLPDWTNQMVQQHGLSINQKALALLVDHIGNDLSRLQNEVEKLAVNLGARKDINEDDIEEYIGFSKEFNVFELQDAVAKKDMAKAIRIIQYFKANPKAAPIQLILPTIYGFFSKVYAAFGMDNKSEQALIPVFNRNPFAARTGMQAMQTYGYSGVERILLLLHQYNLRSIGIGDAGTEDADLMKELIVKIMT</sequence>
<gene>
    <name evidence="10" type="primary">holA</name>
    <name evidence="10" type="ORF">QTN47_14600</name>
</gene>
<dbReference type="Gene3D" id="1.20.272.10">
    <property type="match status" value="1"/>
</dbReference>
<comment type="similarity">
    <text evidence="7">Belongs to the DNA polymerase HolA subunit family.</text>
</comment>
<evidence type="ECO:0000256" key="6">
    <source>
        <dbReference type="ARBA" id="ARBA00022932"/>
    </source>
</evidence>
<name>A0ABV3ZFR8_9BACT</name>
<dbReference type="RefSeq" id="WP_369330143.1">
    <property type="nucleotide sequence ID" value="NZ_JAULBC010000004.1"/>
</dbReference>
<dbReference type="PANTHER" id="PTHR34388:SF1">
    <property type="entry name" value="DNA POLYMERASE III SUBUNIT DELTA"/>
    <property type="match status" value="1"/>
</dbReference>
<dbReference type="InterPro" id="IPR010372">
    <property type="entry name" value="DNA_pol3_delta_N"/>
</dbReference>
<dbReference type="Proteomes" id="UP001560573">
    <property type="component" value="Unassembled WGS sequence"/>
</dbReference>
<dbReference type="SUPFAM" id="SSF52540">
    <property type="entry name" value="P-loop containing nucleoside triphosphate hydrolases"/>
    <property type="match status" value="1"/>
</dbReference>
<dbReference type="InterPro" id="IPR027417">
    <property type="entry name" value="P-loop_NTPase"/>
</dbReference>
<keyword evidence="11" id="KW-1185">Reference proteome</keyword>
<reference evidence="10 11" key="1">
    <citation type="submission" date="2023-07" db="EMBL/GenBank/DDBJ databases">
        <authorList>
            <person name="Lian W.-H."/>
        </authorList>
    </citation>
    <scope>NUCLEOTIDE SEQUENCE [LARGE SCALE GENOMIC DNA]</scope>
    <source>
        <strain evidence="10 11">SYSU DXS3180</strain>
    </source>
</reference>
<comment type="catalytic activity">
    <reaction evidence="8">
        <text>DNA(n) + a 2'-deoxyribonucleoside 5'-triphosphate = DNA(n+1) + diphosphate</text>
        <dbReference type="Rhea" id="RHEA:22508"/>
        <dbReference type="Rhea" id="RHEA-COMP:17339"/>
        <dbReference type="Rhea" id="RHEA-COMP:17340"/>
        <dbReference type="ChEBI" id="CHEBI:33019"/>
        <dbReference type="ChEBI" id="CHEBI:61560"/>
        <dbReference type="ChEBI" id="CHEBI:173112"/>
        <dbReference type="EC" id="2.7.7.7"/>
    </reaction>
</comment>
<evidence type="ECO:0000256" key="2">
    <source>
        <dbReference type="ARBA" id="ARBA00017703"/>
    </source>
</evidence>
<dbReference type="EC" id="2.7.7.7" evidence="1"/>
<evidence type="ECO:0000313" key="10">
    <source>
        <dbReference type="EMBL" id="MEX6688734.1"/>
    </source>
</evidence>
<dbReference type="SUPFAM" id="SSF48019">
    <property type="entry name" value="post-AAA+ oligomerization domain-like"/>
    <property type="match status" value="1"/>
</dbReference>
<dbReference type="InterPro" id="IPR005790">
    <property type="entry name" value="DNA_polIII_delta"/>
</dbReference>
<evidence type="ECO:0000256" key="5">
    <source>
        <dbReference type="ARBA" id="ARBA00022705"/>
    </source>
</evidence>
<evidence type="ECO:0000313" key="11">
    <source>
        <dbReference type="Proteomes" id="UP001560573"/>
    </source>
</evidence>
<keyword evidence="4 10" id="KW-0548">Nucleotidyltransferase</keyword>
<feature type="domain" description="DNA polymerase III delta N-terminal" evidence="9">
    <location>
        <begin position="19"/>
        <end position="133"/>
    </location>
</feature>
<proteinExistence type="inferred from homology"/>
<evidence type="ECO:0000256" key="7">
    <source>
        <dbReference type="ARBA" id="ARBA00034754"/>
    </source>
</evidence>
<evidence type="ECO:0000256" key="3">
    <source>
        <dbReference type="ARBA" id="ARBA00022679"/>
    </source>
</evidence>
<dbReference type="InterPro" id="IPR008921">
    <property type="entry name" value="DNA_pol3_clamp-load_cplx_C"/>
</dbReference>
<evidence type="ECO:0000259" key="9">
    <source>
        <dbReference type="Pfam" id="PF06144"/>
    </source>
</evidence>
<dbReference type="PANTHER" id="PTHR34388">
    <property type="entry name" value="DNA POLYMERASE III SUBUNIT DELTA"/>
    <property type="match status" value="1"/>
</dbReference>